<dbReference type="InterPro" id="IPR007111">
    <property type="entry name" value="NACHT_NTPase"/>
</dbReference>
<proteinExistence type="predicted"/>
<feature type="transmembrane region" description="Helical" evidence="2">
    <location>
        <begin position="431"/>
        <end position="456"/>
    </location>
</feature>
<dbReference type="SUPFAM" id="SSF52540">
    <property type="entry name" value="P-loop containing nucleoside triphosphate hydrolases"/>
    <property type="match status" value="1"/>
</dbReference>
<dbReference type="RefSeq" id="WP_397018953.1">
    <property type="nucleotide sequence ID" value="NZ_JBITMB010000001.1"/>
</dbReference>
<dbReference type="InterPro" id="IPR027417">
    <property type="entry name" value="P-loop_NTPase"/>
</dbReference>
<sequence length="719" mass="77409">MTQRTRTWWFWAGFAIGIVTLVAAALRLWTRYPGDVDPVSAGLALVGIVIAALSWWQTQRLADTDVPAATILLTRRVLAEEKAQRAQLVGGRGKDAVIDVDFQFHPTGNAVSARPCGNLKQVAAYFRDLRAPRRLVIAGVAGTGKTVLAIELILELLDNRQPDDPVPVRITAASLDPDVPVKDMLARHLTTAFNLKPVTARTLVEAEKVLPVIDGLDEMDETDKPGYGSRAARALRALEDYEHGLDRCSLVVTCRTDQYDALAAAGAAPRGVARIDMKEVGGDKARRFVQAVTDQQDPDRWRPVLDALTCDGHVLAGALNTPWRLTLAVSVYEERDPFTGRYVRSPQALTEFADEPSVQEHLLSLFIPARLAATDPAGKGPTAEQTHAWLAVLAGYLRGNESRPPFHGRVLSSTDLVLHRLWPLAGDRPRVMGALVALVTAVPGAAVVAAGLFLALSQTEIVDGLVPGRTVGALMLLWLPAFVALGLLAEPVRAWREVWPTADEAGSRLFRGVRDRRSAVVEGVLGAVGGFLAGAAVIVEFAIDLPLWVPVVFGLLMGFGMASGRSGESGHAGLREGVDPRAVIRDDVVSTLVSALTFGPGFGFMVGIWFAELLDGLSIVTAVTAGAIFGMSIVASWSLLLSRRYLGLLLSTRGRLPWRLGRFLHRCYDAGLLRISGIAYQFRHRELQDYLAAHPMPSSPDPSPLGGDAVTTGDGPDGR</sequence>
<evidence type="ECO:0000256" key="2">
    <source>
        <dbReference type="SAM" id="Phobius"/>
    </source>
</evidence>
<dbReference type="EMBL" id="JBITMB010000001">
    <property type="protein sequence ID" value="MFI7439382.1"/>
    <property type="molecule type" value="Genomic_DNA"/>
</dbReference>
<evidence type="ECO:0000256" key="1">
    <source>
        <dbReference type="SAM" id="MobiDB-lite"/>
    </source>
</evidence>
<dbReference type="Proteomes" id="UP001612928">
    <property type="component" value="Unassembled WGS sequence"/>
</dbReference>
<reference evidence="4 5" key="1">
    <citation type="submission" date="2024-10" db="EMBL/GenBank/DDBJ databases">
        <title>The Natural Products Discovery Center: Release of the First 8490 Sequenced Strains for Exploring Actinobacteria Biosynthetic Diversity.</title>
        <authorList>
            <person name="Kalkreuter E."/>
            <person name="Kautsar S.A."/>
            <person name="Yang D."/>
            <person name="Bader C.D."/>
            <person name="Teijaro C.N."/>
            <person name="Fluegel L."/>
            <person name="Davis C.M."/>
            <person name="Simpson J.R."/>
            <person name="Lauterbach L."/>
            <person name="Steele A.D."/>
            <person name="Gui C."/>
            <person name="Meng S."/>
            <person name="Li G."/>
            <person name="Viehrig K."/>
            <person name="Ye F."/>
            <person name="Su P."/>
            <person name="Kiefer A.F."/>
            <person name="Nichols A."/>
            <person name="Cepeda A.J."/>
            <person name="Yan W."/>
            <person name="Fan B."/>
            <person name="Jiang Y."/>
            <person name="Adhikari A."/>
            <person name="Zheng C.-J."/>
            <person name="Schuster L."/>
            <person name="Cowan T.M."/>
            <person name="Smanski M.J."/>
            <person name="Chevrette M.G."/>
            <person name="De Carvalho L.P.S."/>
            <person name="Shen B."/>
        </authorList>
    </citation>
    <scope>NUCLEOTIDE SEQUENCE [LARGE SCALE GENOMIC DNA]</scope>
    <source>
        <strain evidence="4 5">NPDC049503</strain>
    </source>
</reference>
<feature type="transmembrane region" description="Helical" evidence="2">
    <location>
        <begin position="7"/>
        <end position="26"/>
    </location>
</feature>
<keyword evidence="2" id="KW-1133">Transmembrane helix</keyword>
<organism evidence="4 5">
    <name type="scientific">Nonomuraea indica</name>
    <dbReference type="NCBI Taxonomy" id="1581193"/>
    <lineage>
        <taxon>Bacteria</taxon>
        <taxon>Bacillati</taxon>
        <taxon>Actinomycetota</taxon>
        <taxon>Actinomycetes</taxon>
        <taxon>Streptosporangiales</taxon>
        <taxon>Streptosporangiaceae</taxon>
        <taxon>Nonomuraea</taxon>
    </lineage>
</organism>
<feature type="transmembrane region" description="Helical" evidence="2">
    <location>
        <begin position="38"/>
        <end position="56"/>
    </location>
</feature>
<keyword evidence="5" id="KW-1185">Reference proteome</keyword>
<accession>A0ABW7ZXZ8</accession>
<keyword evidence="2" id="KW-0812">Transmembrane</keyword>
<evidence type="ECO:0000313" key="5">
    <source>
        <dbReference type="Proteomes" id="UP001612928"/>
    </source>
</evidence>
<feature type="transmembrane region" description="Helical" evidence="2">
    <location>
        <begin position="519"/>
        <end position="539"/>
    </location>
</feature>
<dbReference type="Pfam" id="PF05729">
    <property type="entry name" value="NACHT"/>
    <property type="match status" value="1"/>
</dbReference>
<feature type="domain" description="NACHT" evidence="3">
    <location>
        <begin position="133"/>
        <end position="257"/>
    </location>
</feature>
<keyword evidence="2" id="KW-0472">Membrane</keyword>
<feature type="transmembrane region" description="Helical" evidence="2">
    <location>
        <begin position="545"/>
        <end position="567"/>
    </location>
</feature>
<evidence type="ECO:0000259" key="3">
    <source>
        <dbReference type="PROSITE" id="PS50837"/>
    </source>
</evidence>
<feature type="transmembrane region" description="Helical" evidence="2">
    <location>
        <begin position="617"/>
        <end position="641"/>
    </location>
</feature>
<comment type="caution">
    <text evidence="4">The sequence shown here is derived from an EMBL/GenBank/DDBJ whole genome shotgun (WGS) entry which is preliminary data.</text>
</comment>
<dbReference type="Gene3D" id="3.40.50.300">
    <property type="entry name" value="P-loop containing nucleotide triphosphate hydrolases"/>
    <property type="match status" value="1"/>
</dbReference>
<protein>
    <submittedName>
        <fullName evidence="4">NACHT domain-containing protein</fullName>
    </submittedName>
</protein>
<evidence type="ECO:0000313" key="4">
    <source>
        <dbReference type="EMBL" id="MFI7439382.1"/>
    </source>
</evidence>
<feature type="region of interest" description="Disordered" evidence="1">
    <location>
        <begin position="697"/>
        <end position="719"/>
    </location>
</feature>
<gene>
    <name evidence="4" type="ORF">ACIBP5_05380</name>
</gene>
<dbReference type="PROSITE" id="PS50837">
    <property type="entry name" value="NACHT"/>
    <property type="match status" value="1"/>
</dbReference>
<feature type="transmembrane region" description="Helical" evidence="2">
    <location>
        <begin position="468"/>
        <end position="489"/>
    </location>
</feature>
<name>A0ABW7ZXZ8_9ACTN</name>
<feature type="transmembrane region" description="Helical" evidence="2">
    <location>
        <begin position="588"/>
        <end position="611"/>
    </location>
</feature>